<keyword evidence="2" id="KW-1185">Reference proteome</keyword>
<sequence length="98" mass="10992">MFSAMAYLKDDTRNKLNEEHLNGGEVQAVGCCMQLPAHLVRLASQGTLDLALRLLVVIKVPESAVLRGCKKTKRKLREHLQLRAEVHSQLRVIASLFD</sequence>
<organism evidence="1 2">
    <name type="scientific">Haematococcus lacustris</name>
    <name type="common">Green alga</name>
    <name type="synonym">Haematococcus pluvialis</name>
    <dbReference type="NCBI Taxonomy" id="44745"/>
    <lineage>
        <taxon>Eukaryota</taxon>
        <taxon>Viridiplantae</taxon>
        <taxon>Chlorophyta</taxon>
        <taxon>core chlorophytes</taxon>
        <taxon>Chlorophyceae</taxon>
        <taxon>CS clade</taxon>
        <taxon>Chlamydomonadales</taxon>
        <taxon>Haematococcaceae</taxon>
        <taxon>Haematococcus</taxon>
    </lineage>
</organism>
<gene>
    <name evidence="1" type="ORF">HaLaN_15643</name>
</gene>
<proteinExistence type="predicted"/>
<dbReference type="AlphaFoldDB" id="A0A699ZAS9"/>
<reference evidence="1 2" key="1">
    <citation type="submission" date="2020-02" db="EMBL/GenBank/DDBJ databases">
        <title>Draft genome sequence of Haematococcus lacustris strain NIES-144.</title>
        <authorList>
            <person name="Morimoto D."/>
            <person name="Nakagawa S."/>
            <person name="Yoshida T."/>
            <person name="Sawayama S."/>
        </authorList>
    </citation>
    <scope>NUCLEOTIDE SEQUENCE [LARGE SCALE GENOMIC DNA]</scope>
    <source>
        <strain evidence="1 2">NIES-144</strain>
    </source>
</reference>
<accession>A0A699ZAS9</accession>
<evidence type="ECO:0000313" key="1">
    <source>
        <dbReference type="EMBL" id="GFH18785.1"/>
    </source>
</evidence>
<evidence type="ECO:0000313" key="2">
    <source>
        <dbReference type="Proteomes" id="UP000485058"/>
    </source>
</evidence>
<dbReference type="EMBL" id="BLLF01001357">
    <property type="protein sequence ID" value="GFH18785.1"/>
    <property type="molecule type" value="Genomic_DNA"/>
</dbReference>
<protein>
    <submittedName>
        <fullName evidence="1">Uncharacterized protein</fullName>
    </submittedName>
</protein>
<comment type="caution">
    <text evidence="1">The sequence shown here is derived from an EMBL/GenBank/DDBJ whole genome shotgun (WGS) entry which is preliminary data.</text>
</comment>
<name>A0A699ZAS9_HAELA</name>
<dbReference type="Proteomes" id="UP000485058">
    <property type="component" value="Unassembled WGS sequence"/>
</dbReference>